<sequence length="263" mass="29130">MSCIYNRNVPSSQETARGSCSVQTSTTSVSRPILLKSATAQQGISDKQPPTAVFTLHVGTVVLSDEAVLNSRDKNLVLKWKFYDQAVTMTRMRAGRVMLFDFSAEYDVQVTEDFLNYLKHEQMPIVVCEMDRQEEPFANCVLPLRDALLHTNTRADMSIALVAGPQLLKARTTNGVIDCLNNRDEIGVIDLWCMLRTESDTVPGVNFPIGKPGALMQKRQSTVKLQSADDSKDLEVSMPHSSPARTLEQTGKNQTYADVVSTV</sequence>
<reference evidence="3" key="1">
    <citation type="submission" date="2023-03" db="EMBL/GenBank/DDBJ databases">
        <title>Chromosome-level genomes of two armyworms, Mythimna separata and Mythimna loreyi, provide insights into the biosynthesis and reception of sex pheromones.</title>
        <authorList>
            <person name="Zhao H."/>
        </authorList>
    </citation>
    <scope>NUCLEOTIDE SEQUENCE</scope>
    <source>
        <strain evidence="3">BeijingLab</strain>
        <tissue evidence="3">Pupa</tissue>
    </source>
</reference>
<evidence type="ECO:0000313" key="4">
    <source>
        <dbReference type="Proteomes" id="UP001231518"/>
    </source>
</evidence>
<feature type="domain" description="RPGR-interacting protein 1 first C2" evidence="2">
    <location>
        <begin position="51"/>
        <end position="196"/>
    </location>
</feature>
<dbReference type="EMBL" id="JARGEI010000002">
    <property type="protein sequence ID" value="KAJ8735224.1"/>
    <property type="molecule type" value="Genomic_DNA"/>
</dbReference>
<feature type="region of interest" description="Disordered" evidence="1">
    <location>
        <begin position="224"/>
        <end position="253"/>
    </location>
</feature>
<feature type="compositionally biased region" description="Polar residues" evidence="1">
    <location>
        <begin position="239"/>
        <end position="253"/>
    </location>
</feature>
<evidence type="ECO:0000313" key="3">
    <source>
        <dbReference type="EMBL" id="KAJ8735224.1"/>
    </source>
</evidence>
<dbReference type="InterPro" id="IPR035892">
    <property type="entry name" value="C2_domain_sf"/>
</dbReference>
<name>A0AAD7Z2D5_MYTSE</name>
<comment type="caution">
    <text evidence="3">The sequence shown here is derived from an EMBL/GenBank/DDBJ whole genome shotgun (WGS) entry which is preliminary data.</text>
</comment>
<evidence type="ECO:0000259" key="2">
    <source>
        <dbReference type="Pfam" id="PF11618"/>
    </source>
</evidence>
<evidence type="ECO:0000256" key="1">
    <source>
        <dbReference type="SAM" id="MobiDB-lite"/>
    </source>
</evidence>
<keyword evidence="4" id="KW-1185">Reference proteome</keyword>
<gene>
    <name evidence="3" type="ORF">PYW07_006844</name>
</gene>
<proteinExistence type="predicted"/>
<dbReference type="InterPro" id="IPR021656">
    <property type="entry name" value="C2-C2_1"/>
</dbReference>
<dbReference type="Gene3D" id="2.60.40.150">
    <property type="entry name" value="C2 domain"/>
    <property type="match status" value="1"/>
</dbReference>
<organism evidence="3 4">
    <name type="scientific">Mythimna separata</name>
    <name type="common">Oriental armyworm</name>
    <name type="synonym">Pseudaletia separata</name>
    <dbReference type="NCBI Taxonomy" id="271217"/>
    <lineage>
        <taxon>Eukaryota</taxon>
        <taxon>Metazoa</taxon>
        <taxon>Ecdysozoa</taxon>
        <taxon>Arthropoda</taxon>
        <taxon>Hexapoda</taxon>
        <taxon>Insecta</taxon>
        <taxon>Pterygota</taxon>
        <taxon>Neoptera</taxon>
        <taxon>Endopterygota</taxon>
        <taxon>Lepidoptera</taxon>
        <taxon>Glossata</taxon>
        <taxon>Ditrysia</taxon>
        <taxon>Noctuoidea</taxon>
        <taxon>Noctuidae</taxon>
        <taxon>Noctuinae</taxon>
        <taxon>Hadenini</taxon>
        <taxon>Mythimna</taxon>
    </lineage>
</organism>
<protein>
    <recommendedName>
        <fullName evidence="2">RPGR-interacting protein 1 first C2 domain-containing protein</fullName>
    </recommendedName>
</protein>
<dbReference type="AlphaFoldDB" id="A0AAD7Z2D5"/>
<dbReference type="Pfam" id="PF11618">
    <property type="entry name" value="C2-C2_1"/>
    <property type="match status" value="1"/>
</dbReference>
<dbReference type="Proteomes" id="UP001231518">
    <property type="component" value="Chromosome 2"/>
</dbReference>
<accession>A0AAD7Z2D5</accession>
<dbReference type="SUPFAM" id="SSF49562">
    <property type="entry name" value="C2 domain (Calcium/lipid-binding domain, CaLB)"/>
    <property type="match status" value="1"/>
</dbReference>